<dbReference type="Proteomes" id="UP001595764">
    <property type="component" value="Unassembled WGS sequence"/>
</dbReference>
<evidence type="ECO:0000313" key="1">
    <source>
        <dbReference type="EMBL" id="MFC3514102.1"/>
    </source>
</evidence>
<sequence length="256" mass="26892">MKVLHGIVLLGCAALVGAFWLVPSAAGDAETDRQSDTLADAIAYPRQADAAGFARAALATPLGRSNGFGVLEATDLPHNGPRDPMARLVWRIHHERPDTGWNLGSDTFDACYRVEFDYYGTSSGPSLITCPANAAAITPPPLPRRDIPPGFAPALEAVLGRLPATASPQEVRAALTSGMPAPPVDPETRLTGIPPEVSVQVRGSDVGVALFARTGVEDTDCMMGRRAGGGVRVWSLSARDQWMELPCSAEAALTAP</sequence>
<keyword evidence="2" id="KW-1185">Reference proteome</keyword>
<reference evidence="2" key="1">
    <citation type="journal article" date="2019" name="Int. J. Syst. Evol. Microbiol.">
        <title>The Global Catalogue of Microorganisms (GCM) 10K type strain sequencing project: providing services to taxonomists for standard genome sequencing and annotation.</title>
        <authorList>
            <consortium name="The Broad Institute Genomics Platform"/>
            <consortium name="The Broad Institute Genome Sequencing Center for Infectious Disease"/>
            <person name="Wu L."/>
            <person name="Ma J."/>
        </authorList>
    </citation>
    <scope>NUCLEOTIDE SEQUENCE [LARGE SCALE GENOMIC DNA]</scope>
    <source>
        <strain evidence="2">CGMCC 4.7682</strain>
    </source>
</reference>
<dbReference type="EMBL" id="JBHRWI010000034">
    <property type="protein sequence ID" value="MFC3514102.1"/>
    <property type="molecule type" value="Genomic_DNA"/>
</dbReference>
<organism evidence="1 2">
    <name type="scientific">Amycolatopsis halotolerans</name>
    <dbReference type="NCBI Taxonomy" id="330083"/>
    <lineage>
        <taxon>Bacteria</taxon>
        <taxon>Bacillati</taxon>
        <taxon>Actinomycetota</taxon>
        <taxon>Actinomycetes</taxon>
        <taxon>Pseudonocardiales</taxon>
        <taxon>Pseudonocardiaceae</taxon>
        <taxon>Amycolatopsis</taxon>
    </lineage>
</organism>
<accession>A0ABV7QMK2</accession>
<proteinExistence type="predicted"/>
<dbReference type="RefSeq" id="WP_377876206.1">
    <property type="nucleotide sequence ID" value="NZ_JBHMAY010000091.1"/>
</dbReference>
<evidence type="ECO:0008006" key="3">
    <source>
        <dbReference type="Google" id="ProtNLM"/>
    </source>
</evidence>
<protein>
    <recommendedName>
        <fullName evidence="3">Secreted protein</fullName>
    </recommendedName>
</protein>
<name>A0ABV7QMK2_9PSEU</name>
<evidence type="ECO:0000313" key="2">
    <source>
        <dbReference type="Proteomes" id="UP001595764"/>
    </source>
</evidence>
<comment type="caution">
    <text evidence="1">The sequence shown here is derived from an EMBL/GenBank/DDBJ whole genome shotgun (WGS) entry which is preliminary data.</text>
</comment>
<gene>
    <name evidence="1" type="ORF">ACFORO_28315</name>
</gene>